<protein>
    <submittedName>
        <fullName evidence="1">Uncharacterized protein</fullName>
    </submittedName>
</protein>
<evidence type="ECO:0000313" key="2">
    <source>
        <dbReference type="Proteomes" id="UP001175226"/>
    </source>
</evidence>
<keyword evidence="2" id="KW-1185">Reference proteome</keyword>
<dbReference type="Proteomes" id="UP001175226">
    <property type="component" value="Unassembled WGS sequence"/>
</dbReference>
<comment type="caution">
    <text evidence="1">The sequence shown here is derived from an EMBL/GenBank/DDBJ whole genome shotgun (WGS) entry which is preliminary data.</text>
</comment>
<name>A0AA39MFD6_9AGAR</name>
<dbReference type="AlphaFoldDB" id="A0AA39MFD6"/>
<proteinExistence type="predicted"/>
<sequence>MRRLTLRSGPRLLKRKWTVLGTTYHHENETVEWMDALPFSEPHLVFRALVNFVPREILLRDDKLASREQRLKYCAEMTGHHPACKATRTRQYADQALVDGLLPLIVPQDSRRRIIVPEAGAVLNRDDGPSSREQGEVNFLTLIHFYDTSKIAHIRSLRLLRLRAETKRRNTYPVRKETLRSLYVSLSDGTWVRANLSKGNKSYYKYSLCALRTVLESDSNVRPKKVTTDFSIAATAITPTALQTVIKLPVFVY</sequence>
<gene>
    <name evidence="1" type="ORF">EV421DRAFT_2024364</name>
</gene>
<organism evidence="1 2">
    <name type="scientific">Armillaria borealis</name>
    <dbReference type="NCBI Taxonomy" id="47425"/>
    <lineage>
        <taxon>Eukaryota</taxon>
        <taxon>Fungi</taxon>
        <taxon>Dikarya</taxon>
        <taxon>Basidiomycota</taxon>
        <taxon>Agaricomycotina</taxon>
        <taxon>Agaricomycetes</taxon>
        <taxon>Agaricomycetidae</taxon>
        <taxon>Agaricales</taxon>
        <taxon>Marasmiineae</taxon>
        <taxon>Physalacriaceae</taxon>
        <taxon>Armillaria</taxon>
    </lineage>
</organism>
<evidence type="ECO:0000313" key="1">
    <source>
        <dbReference type="EMBL" id="KAK0431778.1"/>
    </source>
</evidence>
<accession>A0AA39MFD6</accession>
<reference evidence="1" key="1">
    <citation type="submission" date="2023-06" db="EMBL/GenBank/DDBJ databases">
        <authorList>
            <consortium name="Lawrence Berkeley National Laboratory"/>
            <person name="Ahrendt S."/>
            <person name="Sahu N."/>
            <person name="Indic B."/>
            <person name="Wong-Bajracharya J."/>
            <person name="Merenyi Z."/>
            <person name="Ke H.-M."/>
            <person name="Monk M."/>
            <person name="Kocsube S."/>
            <person name="Drula E."/>
            <person name="Lipzen A."/>
            <person name="Balint B."/>
            <person name="Henrissat B."/>
            <person name="Andreopoulos B."/>
            <person name="Martin F.M."/>
            <person name="Harder C.B."/>
            <person name="Rigling D."/>
            <person name="Ford K.L."/>
            <person name="Foster G.D."/>
            <person name="Pangilinan J."/>
            <person name="Papanicolaou A."/>
            <person name="Barry K."/>
            <person name="LaButti K."/>
            <person name="Viragh M."/>
            <person name="Koriabine M."/>
            <person name="Yan M."/>
            <person name="Riley R."/>
            <person name="Champramary S."/>
            <person name="Plett K.L."/>
            <person name="Tsai I.J."/>
            <person name="Slot J."/>
            <person name="Sipos G."/>
            <person name="Plett J."/>
            <person name="Nagy L.G."/>
            <person name="Grigoriev I.V."/>
        </authorList>
    </citation>
    <scope>NUCLEOTIDE SEQUENCE</scope>
    <source>
        <strain evidence="1">FPL87.14</strain>
    </source>
</reference>
<dbReference type="EMBL" id="JAUEPT010000107">
    <property type="protein sequence ID" value="KAK0431778.1"/>
    <property type="molecule type" value="Genomic_DNA"/>
</dbReference>